<proteinExistence type="predicted"/>
<name>A0A7I7ZMQ1_9MYCO</name>
<gene>
    <name evidence="1" type="ORF">C1S79_09875</name>
</gene>
<dbReference type="AlphaFoldDB" id="A0A7I7ZMQ1"/>
<reference evidence="1 2" key="1">
    <citation type="submission" date="2018-01" db="EMBL/GenBank/DDBJ databases">
        <title>Comparative genomics of Mycobacterium mucogenicum and Mycobacterium neoaurum clade members emphasizing tRNA and non-coding RNA.</title>
        <authorList>
            <person name="Behra P.R.K."/>
            <person name="Pettersson B.M.F."/>
            <person name="Das S."/>
            <person name="Dasgupta S."/>
            <person name="Kirsebom L.A."/>
        </authorList>
    </citation>
    <scope>NUCLEOTIDE SEQUENCE [LARGE SCALE GENOMIC DNA]</scope>
    <source>
        <strain evidence="1 2">DSM 45104</strain>
    </source>
</reference>
<evidence type="ECO:0000313" key="1">
    <source>
        <dbReference type="EMBL" id="TLH69904.1"/>
    </source>
</evidence>
<keyword evidence="2" id="KW-1185">Reference proteome</keyword>
<evidence type="ECO:0000313" key="2">
    <source>
        <dbReference type="Proteomes" id="UP000309984"/>
    </source>
</evidence>
<sequence>MVTEGASRVSRVPSALILVSPVVQPMLRETTNEPSGNRTIPLGIVSLVAIVVSAPVPRSTRAMVPSLLPKTPERKLFPVVK</sequence>
<protein>
    <submittedName>
        <fullName evidence="1">Uncharacterized protein</fullName>
    </submittedName>
</protein>
<accession>A0A7I7ZMQ1</accession>
<organism evidence="1 2">
    <name type="scientific">Mycolicibacterium phocaicum</name>
    <dbReference type="NCBI Taxonomy" id="319706"/>
    <lineage>
        <taxon>Bacteria</taxon>
        <taxon>Bacillati</taxon>
        <taxon>Actinomycetota</taxon>
        <taxon>Actinomycetes</taxon>
        <taxon>Mycobacteriales</taxon>
        <taxon>Mycobacteriaceae</taxon>
        <taxon>Mycolicibacterium</taxon>
    </lineage>
</organism>
<dbReference type="EMBL" id="POTM01000027">
    <property type="protein sequence ID" value="TLH69904.1"/>
    <property type="molecule type" value="Genomic_DNA"/>
</dbReference>
<comment type="caution">
    <text evidence="1">The sequence shown here is derived from an EMBL/GenBank/DDBJ whole genome shotgun (WGS) entry which is preliminary data.</text>
</comment>
<dbReference type="Proteomes" id="UP000309984">
    <property type="component" value="Unassembled WGS sequence"/>
</dbReference>
<dbReference type="RefSeq" id="WP_170215066.1">
    <property type="nucleotide sequence ID" value="NZ_AP022616.1"/>
</dbReference>